<feature type="region of interest" description="Disordered" evidence="1">
    <location>
        <begin position="93"/>
        <end position="118"/>
    </location>
</feature>
<name>A0A1B6L581_9HEMI</name>
<gene>
    <name evidence="2" type="ORF">g.42402</name>
</gene>
<accession>A0A1B6L581</accession>
<dbReference type="AlphaFoldDB" id="A0A1B6L581"/>
<proteinExistence type="predicted"/>
<reference evidence="2" key="1">
    <citation type="submission" date="2015-11" db="EMBL/GenBank/DDBJ databases">
        <title>De novo transcriptome assembly of four potential Pierce s Disease insect vectors from Arizona vineyards.</title>
        <authorList>
            <person name="Tassone E.E."/>
        </authorList>
    </citation>
    <scope>NUCLEOTIDE SEQUENCE</scope>
</reference>
<dbReference type="EMBL" id="GEBQ01021323">
    <property type="protein sequence ID" value="JAT18654.1"/>
    <property type="molecule type" value="Transcribed_RNA"/>
</dbReference>
<protein>
    <submittedName>
        <fullName evidence="2">Uncharacterized protein</fullName>
    </submittedName>
</protein>
<evidence type="ECO:0000256" key="1">
    <source>
        <dbReference type="SAM" id="MobiDB-lite"/>
    </source>
</evidence>
<evidence type="ECO:0000313" key="2">
    <source>
        <dbReference type="EMBL" id="JAT18654.1"/>
    </source>
</evidence>
<sequence>GTSVDKVQVGYGIIPNIPQFVGDGRETNNPNRGDNGMGASVHKVPVGDGNIPNKLPFVHDGIEKNIPINQANGMEGSVDKAREIDRNETDKITFPEDGMETNNLNLNGNRMETPVDKSTVGVGTVTNKFTFVGDGIKNIHHPHDGNIMGTSSGEWMEGHGNETILQWSADGNEPHRHFFTGGTEMMNATLVEDEDEGLPSQRGIRIVNLTDTEAANIMNLDAAYDTDNVTTDVENRWYFRKPTPIFRCGYRRWCGYRVNPRNIRRVKNFRG</sequence>
<feature type="non-terminal residue" evidence="2">
    <location>
        <position position="1"/>
    </location>
</feature>
<feature type="compositionally biased region" description="Polar residues" evidence="1">
    <location>
        <begin position="100"/>
        <end position="110"/>
    </location>
</feature>
<organism evidence="2">
    <name type="scientific">Graphocephala atropunctata</name>
    <dbReference type="NCBI Taxonomy" id="36148"/>
    <lineage>
        <taxon>Eukaryota</taxon>
        <taxon>Metazoa</taxon>
        <taxon>Ecdysozoa</taxon>
        <taxon>Arthropoda</taxon>
        <taxon>Hexapoda</taxon>
        <taxon>Insecta</taxon>
        <taxon>Pterygota</taxon>
        <taxon>Neoptera</taxon>
        <taxon>Paraneoptera</taxon>
        <taxon>Hemiptera</taxon>
        <taxon>Auchenorrhyncha</taxon>
        <taxon>Membracoidea</taxon>
        <taxon>Cicadellidae</taxon>
        <taxon>Cicadellinae</taxon>
        <taxon>Cicadellini</taxon>
        <taxon>Graphocephala</taxon>
    </lineage>
</organism>